<feature type="compositionally biased region" description="Low complexity" evidence="9">
    <location>
        <begin position="91"/>
        <end position="111"/>
    </location>
</feature>
<proteinExistence type="inferred from homology"/>
<feature type="compositionally biased region" description="Pro residues" evidence="9">
    <location>
        <begin position="49"/>
        <end position="63"/>
    </location>
</feature>
<feature type="region of interest" description="Disordered" evidence="9">
    <location>
        <begin position="352"/>
        <end position="464"/>
    </location>
</feature>
<comment type="similarity">
    <text evidence="2">Belongs to the TAF4 family.</text>
</comment>
<feature type="compositionally biased region" description="Basic and acidic residues" evidence="9">
    <location>
        <begin position="532"/>
        <end position="541"/>
    </location>
</feature>
<dbReference type="GO" id="GO:0006352">
    <property type="term" value="P:DNA-templated transcription initiation"/>
    <property type="evidence" value="ECO:0007669"/>
    <property type="project" value="InterPro"/>
</dbReference>
<evidence type="ECO:0000256" key="1">
    <source>
        <dbReference type="ARBA" id="ARBA00004123"/>
    </source>
</evidence>
<dbReference type="Proteomes" id="UP000186955">
    <property type="component" value="Unassembled WGS sequence"/>
</dbReference>
<evidence type="ECO:0000256" key="5">
    <source>
        <dbReference type="ARBA" id="ARBA00023163"/>
    </source>
</evidence>
<comment type="caution">
    <text evidence="11">The sequence shown here is derived from an EMBL/GenBank/DDBJ whole genome shotgun (WGS) entry which is preliminary data.</text>
</comment>
<name>A0A1Q5TC62_9EURO</name>
<feature type="compositionally biased region" description="Basic and acidic residues" evidence="9">
    <location>
        <begin position="566"/>
        <end position="576"/>
    </location>
</feature>
<feature type="compositionally biased region" description="Low complexity" evidence="9">
    <location>
        <begin position="175"/>
        <end position="188"/>
    </location>
</feature>
<sequence>MAQTRLPQQQGQQQQQQQPPPQFATHPFSPPVSSPSPHSASSPVNGAVAPPPQKKPRLSPLPPSQTQSPYASPSFGAMQLPPTQPPMNGVSASFTPSTPTSAAPAPGTMGPPSRPVDKTTDAAELTDVLASSGIDVREEEAFLTRSFSGPNAQAQPPNRAQLPQQQPQMNSSFVSQTSTTGTLSASSSFGELPHTKPTIPTSSFSTDPTSQATSISNPPSRADTEAARRAQHHLQEPFLFAKLVEQKIQKRGFELGVRIPSEGLFHPVPGRQAPIEVTGPDGSSIVRTGQTILNQEGAPLVDILNLISLSCEERLRGVVDYSATLARSRRAHSHGVVPDAWVDIAQPLGPIAGNTVTPSKRPNPDAEEASKKPVAERYRGLVARENSQENKRAAKRTKRSASAIVGESTGARADTADIMGSAPSTPLGERAPSFDMKKSMTKKEQKKLMDSKANEAQQHQQSVETARLATNSMLSGRMFGAKKSYSWLKPGGSSSGFSTPTRAAPSTPTTGPEKPSRAGETPAGQPKRRIGTWREDQEKGRGIQVRDILFAVEADGRASKHVQKGYSRDPKEDRAA</sequence>
<dbReference type="STRING" id="1316194.A0A1Q5TC62"/>
<evidence type="ECO:0000256" key="2">
    <source>
        <dbReference type="ARBA" id="ARBA00006178"/>
    </source>
</evidence>
<comment type="subcellular location">
    <subcellularLocation>
        <location evidence="1">Nucleus</location>
    </subcellularLocation>
</comment>
<evidence type="ECO:0000256" key="8">
    <source>
        <dbReference type="ARBA" id="ARBA00031747"/>
    </source>
</evidence>
<keyword evidence="4" id="KW-0805">Transcription regulation</keyword>
<feature type="region of interest" description="Disordered" evidence="9">
    <location>
        <begin position="1"/>
        <end position="230"/>
    </location>
</feature>
<organism evidence="11 12">
    <name type="scientific">Penicillium subrubescens</name>
    <dbReference type="NCBI Taxonomy" id="1316194"/>
    <lineage>
        <taxon>Eukaryota</taxon>
        <taxon>Fungi</taxon>
        <taxon>Dikarya</taxon>
        <taxon>Ascomycota</taxon>
        <taxon>Pezizomycotina</taxon>
        <taxon>Eurotiomycetes</taxon>
        <taxon>Eurotiomycetidae</taxon>
        <taxon>Eurotiales</taxon>
        <taxon>Aspergillaceae</taxon>
        <taxon>Penicillium</taxon>
    </lineage>
</organism>
<evidence type="ECO:0000256" key="6">
    <source>
        <dbReference type="ARBA" id="ARBA00023242"/>
    </source>
</evidence>
<dbReference type="GO" id="GO:0005669">
    <property type="term" value="C:transcription factor TFIID complex"/>
    <property type="evidence" value="ECO:0007669"/>
    <property type="project" value="InterPro"/>
</dbReference>
<dbReference type="AlphaFoldDB" id="A0A1Q5TC62"/>
<evidence type="ECO:0000256" key="3">
    <source>
        <dbReference type="ARBA" id="ARBA00017306"/>
    </source>
</evidence>
<reference evidence="11 12" key="1">
    <citation type="submission" date="2016-10" db="EMBL/GenBank/DDBJ databases">
        <title>Genome sequence of the ascomycete fungus Penicillium subrubescens.</title>
        <authorList>
            <person name="De Vries R.P."/>
            <person name="Peng M."/>
            <person name="Dilokpimol A."/>
            <person name="Hilden K."/>
            <person name="Makela M.R."/>
            <person name="Grigoriev I."/>
            <person name="Riley R."/>
            <person name="Granchi Z."/>
        </authorList>
    </citation>
    <scope>NUCLEOTIDE SEQUENCE [LARGE SCALE GENOMIC DNA]</scope>
    <source>
        <strain evidence="11 12">CBS 132785</strain>
    </source>
</reference>
<feature type="domain" description="Transcription initiation factor TFIID component TAF4 C-terminal" evidence="10">
    <location>
        <begin position="302"/>
        <end position="562"/>
    </location>
</feature>
<dbReference type="Pfam" id="PF05236">
    <property type="entry name" value="TAF4"/>
    <property type="match status" value="1"/>
</dbReference>
<accession>A0A1Q5TC62</accession>
<feature type="region of interest" description="Disordered" evidence="9">
    <location>
        <begin position="484"/>
        <end position="576"/>
    </location>
</feature>
<dbReference type="OrthoDB" id="21060at2759"/>
<evidence type="ECO:0000256" key="9">
    <source>
        <dbReference type="SAM" id="MobiDB-lite"/>
    </source>
</evidence>
<evidence type="ECO:0000259" key="10">
    <source>
        <dbReference type="Pfam" id="PF05236"/>
    </source>
</evidence>
<dbReference type="InterPro" id="IPR007900">
    <property type="entry name" value="TAF4_C"/>
</dbReference>
<evidence type="ECO:0000313" key="12">
    <source>
        <dbReference type="Proteomes" id="UP000186955"/>
    </source>
</evidence>
<keyword evidence="5" id="KW-0804">Transcription</keyword>
<evidence type="ECO:0000256" key="7">
    <source>
        <dbReference type="ARBA" id="ARBA00025346"/>
    </source>
</evidence>
<evidence type="ECO:0000313" key="11">
    <source>
        <dbReference type="EMBL" id="OKO97813.1"/>
    </source>
</evidence>
<comment type="function">
    <text evidence="7">Functions as a component of the DNA-binding general transcription factor complex TFIID. Binding of TFIID to a promoter (with or without TATA element) is the initial step in pre-initiation complex (PIC) formation. TFIID plays a key role in the regulation of gene expression by RNA polymerase II through different activities such as transcription activator interaction, core promoter recognition and selectivity, TFIIA and TFIIB interaction, chromatin modification (histone acetylation by TAF1), facilitation of DNA opening and initiation of transcription.</text>
</comment>
<dbReference type="EMBL" id="MNBE01000683">
    <property type="protein sequence ID" value="OKO97813.1"/>
    <property type="molecule type" value="Genomic_DNA"/>
</dbReference>
<feature type="compositionally biased region" description="Polar residues" evidence="9">
    <location>
        <begin position="145"/>
        <end position="174"/>
    </location>
</feature>
<evidence type="ECO:0000256" key="4">
    <source>
        <dbReference type="ARBA" id="ARBA00023015"/>
    </source>
</evidence>
<feature type="compositionally biased region" description="Polar residues" evidence="9">
    <location>
        <begin position="198"/>
        <end position="219"/>
    </location>
</feature>
<feature type="compositionally biased region" description="Low complexity" evidence="9">
    <location>
        <begin position="7"/>
        <end position="17"/>
    </location>
</feature>
<gene>
    <name evidence="11" type="ORF">PENSUB_9739</name>
</gene>
<feature type="compositionally biased region" description="Low complexity" evidence="9">
    <location>
        <begin position="491"/>
        <end position="512"/>
    </location>
</feature>
<feature type="compositionally biased region" description="Basic and acidic residues" evidence="9">
    <location>
        <begin position="435"/>
        <end position="453"/>
    </location>
</feature>
<feature type="compositionally biased region" description="Polar residues" evidence="9">
    <location>
        <begin position="454"/>
        <end position="464"/>
    </location>
</feature>
<protein>
    <recommendedName>
        <fullName evidence="3">Transcription initiation factor TFIID subunit 4</fullName>
    </recommendedName>
    <alternativeName>
        <fullName evidence="8">TBP-associated factor 4</fullName>
    </alternativeName>
</protein>
<feature type="compositionally biased region" description="Basic and acidic residues" evidence="9">
    <location>
        <begin position="362"/>
        <end position="379"/>
    </location>
</feature>
<keyword evidence="12" id="KW-1185">Reference proteome</keyword>
<keyword evidence="6" id="KW-0539">Nucleus</keyword>
<feature type="compositionally biased region" description="Pro residues" evidence="9">
    <location>
        <begin position="18"/>
        <end position="34"/>
    </location>
</feature>